<organism evidence="7 8">
    <name type="scientific">Actinoplanes octamycinicus</name>
    <dbReference type="NCBI Taxonomy" id="135948"/>
    <lineage>
        <taxon>Bacteria</taxon>
        <taxon>Bacillati</taxon>
        <taxon>Actinomycetota</taxon>
        <taxon>Actinomycetes</taxon>
        <taxon>Micromonosporales</taxon>
        <taxon>Micromonosporaceae</taxon>
        <taxon>Actinoplanes</taxon>
    </lineage>
</organism>
<dbReference type="AlphaFoldDB" id="A0A7W7GXT9"/>
<evidence type="ECO:0000256" key="4">
    <source>
        <dbReference type="ARBA" id="ARBA00022777"/>
    </source>
</evidence>
<feature type="domain" description="Carbohydrate kinase PfkB" evidence="6">
    <location>
        <begin position="40"/>
        <end position="312"/>
    </location>
</feature>
<dbReference type="EMBL" id="JACHNB010000001">
    <property type="protein sequence ID" value="MBB4740315.1"/>
    <property type="molecule type" value="Genomic_DNA"/>
</dbReference>
<name>A0A7W7GXT9_9ACTN</name>
<dbReference type="SUPFAM" id="SSF53613">
    <property type="entry name" value="Ribokinase-like"/>
    <property type="match status" value="1"/>
</dbReference>
<gene>
    <name evidence="7" type="ORF">BJY16_003774</name>
</gene>
<evidence type="ECO:0000313" key="8">
    <source>
        <dbReference type="Proteomes" id="UP000546162"/>
    </source>
</evidence>
<comment type="caution">
    <text evidence="7">The sequence shown here is derived from an EMBL/GenBank/DDBJ whole genome shotgun (WGS) entry which is preliminary data.</text>
</comment>
<dbReference type="Proteomes" id="UP000546162">
    <property type="component" value="Unassembled WGS sequence"/>
</dbReference>
<evidence type="ECO:0000256" key="1">
    <source>
        <dbReference type="ARBA" id="ARBA00010688"/>
    </source>
</evidence>
<dbReference type="InterPro" id="IPR029056">
    <property type="entry name" value="Ribokinase-like"/>
</dbReference>
<evidence type="ECO:0000256" key="5">
    <source>
        <dbReference type="ARBA" id="ARBA00022840"/>
    </source>
</evidence>
<evidence type="ECO:0000256" key="2">
    <source>
        <dbReference type="ARBA" id="ARBA00022679"/>
    </source>
</evidence>
<sequence>MRRFLVVGESILDVLTVPGTADPELPGTARRELPGTARRELPGGSPANVAVGLARLGNDVGLWTHLGADPAGDLLREHLTGAGVNLLAPITGVTSRALAELQPDGSARYDFAVDWPRWPGGPAPDEPAAHLHTGSIAALMAPGGTDVESLVHARRATTTISYDPNIRPSLVGDREHCRARVEAIAAVSDVVKASDEDLAWLYPGTPARDAARALLERGPALVCVTLGAEGAVAVTAGAEVSVPRVTVTVVDTVGAGDAFMSGLLDALEGRKLLGVAARERLRAIGAAEVREVLSHAALVAGLTVARAGAAPPTRVELDART</sequence>
<dbReference type="PANTHER" id="PTHR43085:SF1">
    <property type="entry name" value="PSEUDOURIDINE KINASE-RELATED"/>
    <property type="match status" value="1"/>
</dbReference>
<dbReference type="PROSITE" id="PS00583">
    <property type="entry name" value="PFKB_KINASES_1"/>
    <property type="match status" value="1"/>
</dbReference>
<comment type="similarity">
    <text evidence="1">Belongs to the carbohydrate kinase PfkB family.</text>
</comment>
<reference evidence="7 8" key="1">
    <citation type="submission" date="2020-08" db="EMBL/GenBank/DDBJ databases">
        <title>Sequencing the genomes of 1000 actinobacteria strains.</title>
        <authorList>
            <person name="Klenk H.-P."/>
        </authorList>
    </citation>
    <scope>NUCLEOTIDE SEQUENCE [LARGE SCALE GENOMIC DNA]</scope>
    <source>
        <strain evidence="7 8">DSM 45809</strain>
    </source>
</reference>
<evidence type="ECO:0000256" key="3">
    <source>
        <dbReference type="ARBA" id="ARBA00022741"/>
    </source>
</evidence>
<dbReference type="InterPro" id="IPR011611">
    <property type="entry name" value="PfkB_dom"/>
</dbReference>
<dbReference type="PROSITE" id="PS00584">
    <property type="entry name" value="PFKB_KINASES_2"/>
    <property type="match status" value="1"/>
</dbReference>
<protein>
    <submittedName>
        <fullName evidence="7">Fructokinase</fullName>
        <ecNumber evidence="7">2.7.1.4</ecNumber>
    </submittedName>
</protein>
<keyword evidence="2 7" id="KW-0808">Transferase</keyword>
<keyword evidence="4 7" id="KW-0418">Kinase</keyword>
<dbReference type="GO" id="GO:0005524">
    <property type="term" value="F:ATP binding"/>
    <property type="evidence" value="ECO:0007669"/>
    <property type="project" value="UniProtKB-KW"/>
</dbReference>
<dbReference type="EC" id="2.7.1.4" evidence="7"/>
<proteinExistence type="inferred from homology"/>
<dbReference type="GO" id="GO:0008865">
    <property type="term" value="F:fructokinase activity"/>
    <property type="evidence" value="ECO:0007669"/>
    <property type="project" value="UniProtKB-EC"/>
</dbReference>
<dbReference type="Gene3D" id="3.40.1190.20">
    <property type="match status" value="1"/>
</dbReference>
<keyword evidence="5" id="KW-0067">ATP-binding</keyword>
<dbReference type="Pfam" id="PF00294">
    <property type="entry name" value="PfkB"/>
    <property type="match status" value="1"/>
</dbReference>
<dbReference type="InterPro" id="IPR050306">
    <property type="entry name" value="PfkB_Carbo_kinase"/>
</dbReference>
<dbReference type="RefSeq" id="WP_185040785.1">
    <property type="nucleotide sequence ID" value="NZ_BAABFG010000005.1"/>
</dbReference>
<dbReference type="InterPro" id="IPR002173">
    <property type="entry name" value="Carboh/pur_kinase_PfkB_CS"/>
</dbReference>
<keyword evidence="8" id="KW-1185">Reference proteome</keyword>
<dbReference type="PANTHER" id="PTHR43085">
    <property type="entry name" value="HEXOKINASE FAMILY MEMBER"/>
    <property type="match status" value="1"/>
</dbReference>
<evidence type="ECO:0000259" key="6">
    <source>
        <dbReference type="Pfam" id="PF00294"/>
    </source>
</evidence>
<evidence type="ECO:0000313" key="7">
    <source>
        <dbReference type="EMBL" id="MBB4740315.1"/>
    </source>
</evidence>
<accession>A0A7W7GXT9</accession>
<keyword evidence="3" id="KW-0547">Nucleotide-binding</keyword>